<dbReference type="GO" id="GO:0009103">
    <property type="term" value="P:lipopolysaccharide biosynthetic process"/>
    <property type="evidence" value="ECO:0007669"/>
    <property type="project" value="TreeGrafter"/>
</dbReference>
<feature type="domain" description="Glycosyl transferase family 1" evidence="2">
    <location>
        <begin position="193"/>
        <end position="350"/>
    </location>
</feature>
<dbReference type="Pfam" id="PF00534">
    <property type="entry name" value="Glycos_transf_1"/>
    <property type="match status" value="1"/>
</dbReference>
<reference evidence="4" key="2">
    <citation type="journal article" date="2021" name="PeerJ">
        <title>Extensive microbial diversity within the chicken gut microbiome revealed by metagenomics and culture.</title>
        <authorList>
            <person name="Gilroy R."/>
            <person name="Ravi A."/>
            <person name="Getino M."/>
            <person name="Pursley I."/>
            <person name="Horton D.L."/>
            <person name="Alikhan N.F."/>
            <person name="Baker D."/>
            <person name="Gharbi K."/>
            <person name="Hall N."/>
            <person name="Watson M."/>
            <person name="Adriaenssens E.M."/>
            <person name="Foster-Nyarko E."/>
            <person name="Jarju S."/>
            <person name="Secka A."/>
            <person name="Antonio M."/>
            <person name="Oren A."/>
            <person name="Chaudhuri R.R."/>
            <person name="La Ragione R."/>
            <person name="Hildebrand F."/>
            <person name="Pallen M.J."/>
        </authorList>
    </citation>
    <scope>NUCLEOTIDE SEQUENCE</scope>
    <source>
        <strain evidence="4">CHK176-6737</strain>
    </source>
</reference>
<dbReference type="Gene3D" id="3.40.50.2000">
    <property type="entry name" value="Glycogen Phosphorylase B"/>
    <property type="match status" value="2"/>
</dbReference>
<dbReference type="InterPro" id="IPR001296">
    <property type="entry name" value="Glyco_trans_1"/>
</dbReference>
<dbReference type="PANTHER" id="PTHR46401:SF2">
    <property type="entry name" value="GLYCOSYLTRANSFERASE WBBK-RELATED"/>
    <property type="match status" value="1"/>
</dbReference>
<evidence type="ECO:0000313" key="4">
    <source>
        <dbReference type="EMBL" id="HIU68471.1"/>
    </source>
</evidence>
<dbReference type="SUPFAM" id="SSF53756">
    <property type="entry name" value="UDP-Glycosyltransferase/glycogen phosphorylase"/>
    <property type="match status" value="1"/>
</dbReference>
<dbReference type="EMBL" id="DVNM01000004">
    <property type="protein sequence ID" value="HIU68471.1"/>
    <property type="molecule type" value="Genomic_DNA"/>
</dbReference>
<dbReference type="GO" id="GO:0016757">
    <property type="term" value="F:glycosyltransferase activity"/>
    <property type="evidence" value="ECO:0007669"/>
    <property type="project" value="InterPro"/>
</dbReference>
<evidence type="ECO:0000313" key="5">
    <source>
        <dbReference type="Proteomes" id="UP000824125"/>
    </source>
</evidence>
<comment type="caution">
    <text evidence="4">The sequence shown here is derived from an EMBL/GenBank/DDBJ whole genome shotgun (WGS) entry which is preliminary data.</text>
</comment>
<dbReference type="AlphaFoldDB" id="A0A9D1MSS7"/>
<accession>A0A9D1MSS7</accession>
<dbReference type="Pfam" id="PF13439">
    <property type="entry name" value="Glyco_transf_4"/>
    <property type="match status" value="1"/>
</dbReference>
<sequence>MRQNKPKIAMIGQKTVPSRSGGIEQVLTRLCPLLAARGFQVACYNRRGEPHSGYAPFHAREYRGVRLKDVFALKSGTGTALYSFLATLRACFCGSKILHYHAEGPAAMLWAAKLFGKKCVVTVHGLDWMREKWQNGFAAKYIRFGEKLLAAKADAVIVLSQSAKRYFQTTYNRETIWIPNGADCMTPRPCKQIRERFGLQKDIYFCTVCRLTPEKGLDDLIEAHKMAKTGKKLVIAGGPGASGDYVQQLQQKAGGDTSILFTGFLSGELLEELYSNAFAFILASSVEGMPLSLLEAMAYGCAVIGSDIEEIREVAGDCGLLYPCKDTKALAACMQRLCDDETLRQTCKTKSLQQIKSRYSWEKIAGKTAALYDALLEETQP</sequence>
<reference evidence="4" key="1">
    <citation type="submission" date="2020-10" db="EMBL/GenBank/DDBJ databases">
        <authorList>
            <person name="Gilroy R."/>
        </authorList>
    </citation>
    <scope>NUCLEOTIDE SEQUENCE</scope>
    <source>
        <strain evidence="4">CHK176-6737</strain>
    </source>
</reference>
<dbReference type="Proteomes" id="UP000824125">
    <property type="component" value="Unassembled WGS sequence"/>
</dbReference>
<dbReference type="PANTHER" id="PTHR46401">
    <property type="entry name" value="GLYCOSYLTRANSFERASE WBBK-RELATED"/>
    <property type="match status" value="1"/>
</dbReference>
<dbReference type="InterPro" id="IPR028098">
    <property type="entry name" value="Glyco_trans_4-like_N"/>
</dbReference>
<proteinExistence type="predicted"/>
<dbReference type="CDD" id="cd03801">
    <property type="entry name" value="GT4_PimA-like"/>
    <property type="match status" value="1"/>
</dbReference>
<protein>
    <submittedName>
        <fullName evidence="4">Glycosyltransferase family 4 protein</fullName>
    </submittedName>
</protein>
<feature type="domain" description="Glycosyltransferase subfamily 4-like N-terminal" evidence="3">
    <location>
        <begin position="21"/>
        <end position="184"/>
    </location>
</feature>
<gene>
    <name evidence="4" type="ORF">IAD23_00755</name>
</gene>
<evidence type="ECO:0000259" key="3">
    <source>
        <dbReference type="Pfam" id="PF13439"/>
    </source>
</evidence>
<keyword evidence="1" id="KW-0808">Transferase</keyword>
<name>A0A9D1MSS7_9FIRM</name>
<evidence type="ECO:0000259" key="2">
    <source>
        <dbReference type="Pfam" id="PF00534"/>
    </source>
</evidence>
<organism evidence="4 5">
    <name type="scientific">Candidatus Scybalenecus merdavium</name>
    <dbReference type="NCBI Taxonomy" id="2840939"/>
    <lineage>
        <taxon>Bacteria</taxon>
        <taxon>Bacillati</taxon>
        <taxon>Bacillota</taxon>
        <taxon>Clostridia</taxon>
        <taxon>Eubacteriales</taxon>
        <taxon>Oscillospiraceae</taxon>
        <taxon>Oscillospiraceae incertae sedis</taxon>
        <taxon>Candidatus Scybalenecus</taxon>
    </lineage>
</organism>
<evidence type="ECO:0000256" key="1">
    <source>
        <dbReference type="ARBA" id="ARBA00022679"/>
    </source>
</evidence>